<dbReference type="SMR" id="A0A6M4ATN9"/>
<name>A0A6M4ATN9_9SPHN</name>
<evidence type="ECO:0000256" key="6">
    <source>
        <dbReference type="ARBA" id="ARBA00022982"/>
    </source>
</evidence>
<evidence type="ECO:0000256" key="2">
    <source>
        <dbReference type="ARBA" id="ARBA00004933"/>
    </source>
</evidence>
<keyword evidence="7 8" id="KW-0408">Iron</keyword>
<dbReference type="Proteomes" id="UP000503018">
    <property type="component" value="Chromosome"/>
</dbReference>
<dbReference type="Pfam" id="PF00301">
    <property type="entry name" value="Rubredoxin"/>
    <property type="match status" value="1"/>
</dbReference>
<evidence type="ECO:0000256" key="1">
    <source>
        <dbReference type="ARBA" id="ARBA00002792"/>
    </source>
</evidence>
<protein>
    <recommendedName>
        <fullName evidence="8">Rubredoxin</fullName>
    </recommendedName>
</protein>
<proteinExistence type="inferred from homology"/>
<evidence type="ECO:0000256" key="8">
    <source>
        <dbReference type="PIRNR" id="PIRNR000071"/>
    </source>
</evidence>
<dbReference type="PIRSF" id="PIRSF000071">
    <property type="entry name" value="Rubredoxin"/>
    <property type="match status" value="1"/>
</dbReference>
<dbReference type="PROSITE" id="PS00202">
    <property type="entry name" value="RUBREDOXIN"/>
    <property type="match status" value="1"/>
</dbReference>
<accession>A0A6M4ATN9</accession>
<feature type="binding site" evidence="9">
    <location>
        <position position="47"/>
    </location>
    <ligand>
        <name>Fe cation</name>
        <dbReference type="ChEBI" id="CHEBI:24875"/>
    </ligand>
</feature>
<evidence type="ECO:0000313" key="12">
    <source>
        <dbReference type="Proteomes" id="UP000503018"/>
    </source>
</evidence>
<dbReference type="RefSeq" id="WP_169944947.1">
    <property type="nucleotide sequence ID" value="NZ_CP053015.1"/>
</dbReference>
<dbReference type="KEGG" id="slan:GV829_06215"/>
<keyword evidence="5 8" id="KW-0479">Metal-binding</keyword>
<feature type="binding site" evidence="9">
    <location>
        <position position="11"/>
    </location>
    <ligand>
        <name>Fe cation</name>
        <dbReference type="ChEBI" id="CHEBI:24875"/>
    </ligand>
</feature>
<organism evidence="11 12">
    <name type="scientific">Sphingomonas lacunae</name>
    <dbReference type="NCBI Taxonomy" id="2698828"/>
    <lineage>
        <taxon>Bacteria</taxon>
        <taxon>Pseudomonadati</taxon>
        <taxon>Pseudomonadota</taxon>
        <taxon>Alphaproteobacteria</taxon>
        <taxon>Sphingomonadales</taxon>
        <taxon>Sphingomonadaceae</taxon>
        <taxon>Sphingomonas</taxon>
    </lineage>
</organism>
<dbReference type="GO" id="GO:0005506">
    <property type="term" value="F:iron ion binding"/>
    <property type="evidence" value="ECO:0007669"/>
    <property type="project" value="InterPro"/>
</dbReference>
<dbReference type="InterPro" id="IPR024934">
    <property type="entry name" value="Rubredoxin-like_dom"/>
</dbReference>
<evidence type="ECO:0000256" key="4">
    <source>
        <dbReference type="ARBA" id="ARBA00022448"/>
    </source>
</evidence>
<dbReference type="FunFam" id="2.20.28.10:FF:000001">
    <property type="entry name" value="Rubredoxin"/>
    <property type="match status" value="1"/>
</dbReference>
<evidence type="ECO:0000256" key="7">
    <source>
        <dbReference type="ARBA" id="ARBA00023004"/>
    </source>
</evidence>
<dbReference type="SUPFAM" id="SSF57802">
    <property type="entry name" value="Rubredoxin-like"/>
    <property type="match status" value="1"/>
</dbReference>
<dbReference type="InterPro" id="IPR024922">
    <property type="entry name" value="Rubredoxin"/>
</dbReference>
<comment type="similarity">
    <text evidence="3 8">Belongs to the rubredoxin family.</text>
</comment>
<reference evidence="11 12" key="1">
    <citation type="submission" date="2020-01" db="EMBL/GenBank/DDBJ databases">
        <title>Sphingomonas sp. strain CSW-10.</title>
        <authorList>
            <person name="Chen W.-M."/>
        </authorList>
    </citation>
    <scope>NUCLEOTIDE SEQUENCE [LARGE SCALE GENOMIC DNA]</scope>
    <source>
        <strain evidence="11 12">CSW-10</strain>
    </source>
</reference>
<feature type="domain" description="Rubredoxin-like" evidence="10">
    <location>
        <begin position="6"/>
        <end position="57"/>
    </location>
</feature>
<evidence type="ECO:0000313" key="11">
    <source>
        <dbReference type="EMBL" id="QJQ32096.1"/>
    </source>
</evidence>
<dbReference type="PRINTS" id="PR00163">
    <property type="entry name" value="RUBREDOXIN"/>
</dbReference>
<dbReference type="InterPro" id="IPR024935">
    <property type="entry name" value="Rubredoxin_dom"/>
</dbReference>
<evidence type="ECO:0000259" key="10">
    <source>
        <dbReference type="PROSITE" id="PS50903"/>
    </source>
</evidence>
<keyword evidence="6 8" id="KW-0249">Electron transport</keyword>
<sequence>MADEAYKVWQCLNCGYIYDEEAGDPDEGLAPGTRWADIPEDWICPQCGSGKIDFEMVEM</sequence>
<feature type="binding site" evidence="9">
    <location>
        <position position="14"/>
    </location>
    <ligand>
        <name>Fe cation</name>
        <dbReference type="ChEBI" id="CHEBI:24875"/>
    </ligand>
</feature>
<dbReference type="PANTHER" id="PTHR47627">
    <property type="entry name" value="RUBREDOXIN"/>
    <property type="match status" value="1"/>
</dbReference>
<keyword evidence="4 8" id="KW-0813">Transport</keyword>
<evidence type="ECO:0000256" key="9">
    <source>
        <dbReference type="PIRSR" id="PIRSR000071-1"/>
    </source>
</evidence>
<feature type="binding site" evidence="9">
    <location>
        <position position="44"/>
    </location>
    <ligand>
        <name>Fe cation</name>
        <dbReference type="ChEBI" id="CHEBI:24875"/>
    </ligand>
</feature>
<dbReference type="InterPro" id="IPR050526">
    <property type="entry name" value="Rubredoxin_ET"/>
</dbReference>
<dbReference type="PROSITE" id="PS50903">
    <property type="entry name" value="RUBREDOXIN_LIKE"/>
    <property type="match status" value="1"/>
</dbReference>
<gene>
    <name evidence="11" type="ORF">GV829_06215</name>
</gene>
<dbReference type="GO" id="GO:0043448">
    <property type="term" value="P:alkane catabolic process"/>
    <property type="evidence" value="ECO:0007669"/>
    <property type="project" value="TreeGrafter"/>
</dbReference>
<evidence type="ECO:0000256" key="3">
    <source>
        <dbReference type="ARBA" id="ARBA00005337"/>
    </source>
</evidence>
<keyword evidence="12" id="KW-1185">Reference proteome</keyword>
<evidence type="ECO:0000256" key="5">
    <source>
        <dbReference type="ARBA" id="ARBA00022723"/>
    </source>
</evidence>
<dbReference type="GO" id="GO:0009055">
    <property type="term" value="F:electron transfer activity"/>
    <property type="evidence" value="ECO:0007669"/>
    <property type="project" value="InterPro"/>
</dbReference>
<dbReference type="CDD" id="cd00730">
    <property type="entry name" value="rubredoxin"/>
    <property type="match status" value="1"/>
</dbReference>
<dbReference type="AlphaFoldDB" id="A0A6M4ATN9"/>
<dbReference type="EMBL" id="CP053015">
    <property type="protein sequence ID" value="QJQ32096.1"/>
    <property type="molecule type" value="Genomic_DNA"/>
</dbReference>
<dbReference type="InterPro" id="IPR018527">
    <property type="entry name" value="Rubredoxin_Fe_BS"/>
</dbReference>
<dbReference type="PANTHER" id="PTHR47627:SF1">
    <property type="entry name" value="RUBREDOXIN-1-RELATED"/>
    <property type="match status" value="1"/>
</dbReference>
<comment type="pathway">
    <text evidence="2">Hydrocarbon metabolism; alkane degradation.</text>
</comment>
<comment type="function">
    <text evidence="1">Involved in the hydrocarbon hydroxylating system, which transfers electrons from NADH to rubredoxin reductase and then through rubredoxin to alkane 1 monooxygenase.</text>
</comment>
<comment type="cofactor">
    <cofactor evidence="8 9">
        <name>Fe(3+)</name>
        <dbReference type="ChEBI" id="CHEBI:29034"/>
    </cofactor>
    <text evidence="8 9">Binds 1 Fe(3+) ion per subunit.</text>
</comment>
<dbReference type="Gene3D" id="2.20.28.10">
    <property type="match status" value="1"/>
</dbReference>